<gene>
    <name evidence="1" type="ORF">N8T08_004201</name>
</gene>
<evidence type="ECO:0000313" key="1">
    <source>
        <dbReference type="EMBL" id="KAK1138211.1"/>
    </source>
</evidence>
<sequence length="181" mass="20171">QGRGHAQRIGQQIAPAGVAADIGLHHLDRRADRNGEHGRPEAGQAPEQHAEAPQDQAEGDEMRRLVPDDRLPVDRPARGEHQAQKNDHQGGADETEKQTHAVQDFPGEAAFLSARDEDPTPCRREARRSSQANPYQRQPLRRRLAQQHRRSVDQHHAKGRTGDDQRQGLEPGRQHGRGDLG</sequence>
<organism evidence="1 2">
    <name type="scientific">Aspergillus melleus</name>
    <dbReference type="NCBI Taxonomy" id="138277"/>
    <lineage>
        <taxon>Eukaryota</taxon>
        <taxon>Fungi</taxon>
        <taxon>Dikarya</taxon>
        <taxon>Ascomycota</taxon>
        <taxon>Pezizomycotina</taxon>
        <taxon>Eurotiomycetes</taxon>
        <taxon>Eurotiomycetidae</taxon>
        <taxon>Eurotiales</taxon>
        <taxon>Aspergillaceae</taxon>
        <taxon>Aspergillus</taxon>
        <taxon>Aspergillus subgen. Circumdati</taxon>
    </lineage>
</organism>
<dbReference type="EMBL" id="JAOPJF010000222">
    <property type="protein sequence ID" value="KAK1138211.1"/>
    <property type="molecule type" value="Genomic_DNA"/>
</dbReference>
<protein>
    <submittedName>
        <fullName evidence="1">Uncharacterized protein</fullName>
    </submittedName>
</protein>
<feature type="non-terminal residue" evidence="1">
    <location>
        <position position="1"/>
    </location>
</feature>
<proteinExistence type="predicted"/>
<reference evidence="1 2" key="1">
    <citation type="journal article" date="2023" name="ACS Omega">
        <title>Identification of the Neoaspergillic Acid Biosynthesis Gene Cluster by Establishing an In Vitro CRISPR-Ribonucleoprotein Genetic System in Aspergillus melleus.</title>
        <authorList>
            <person name="Yuan B."/>
            <person name="Grau M.F."/>
            <person name="Murata R.M."/>
            <person name="Torok T."/>
            <person name="Venkateswaran K."/>
            <person name="Stajich J.E."/>
            <person name="Wang C.C.C."/>
        </authorList>
    </citation>
    <scope>NUCLEOTIDE SEQUENCE [LARGE SCALE GENOMIC DNA]</scope>
    <source>
        <strain evidence="1 2">IMV 1140</strain>
    </source>
</reference>
<name>A0ACC3ALF5_9EURO</name>
<comment type="caution">
    <text evidence="1">The sequence shown here is derived from an EMBL/GenBank/DDBJ whole genome shotgun (WGS) entry which is preliminary data.</text>
</comment>
<accession>A0ACC3ALF5</accession>
<keyword evidence="2" id="KW-1185">Reference proteome</keyword>
<evidence type="ECO:0000313" key="2">
    <source>
        <dbReference type="Proteomes" id="UP001177260"/>
    </source>
</evidence>
<feature type="non-terminal residue" evidence="1">
    <location>
        <position position="181"/>
    </location>
</feature>
<dbReference type="Proteomes" id="UP001177260">
    <property type="component" value="Unassembled WGS sequence"/>
</dbReference>